<dbReference type="PATRIC" id="fig|1227456.3.peg.4156"/>
<evidence type="ECO:0000259" key="2">
    <source>
        <dbReference type="Pfam" id="PF03551"/>
    </source>
</evidence>
<dbReference type="InterPro" id="IPR036390">
    <property type="entry name" value="WH_DNA-bd_sf"/>
</dbReference>
<name>M0MSN0_9EURY</name>
<accession>M0MSN0</accession>
<comment type="caution">
    <text evidence="3">The sequence shown here is derived from an EMBL/GenBank/DDBJ whole genome shotgun (WGS) entry which is preliminary data.</text>
</comment>
<gene>
    <name evidence="3" type="ORF">C450_20586</name>
</gene>
<feature type="region of interest" description="Disordered" evidence="1">
    <location>
        <begin position="92"/>
        <end position="122"/>
    </location>
</feature>
<dbReference type="Pfam" id="PF03551">
    <property type="entry name" value="PadR"/>
    <property type="match status" value="1"/>
</dbReference>
<keyword evidence="4" id="KW-1185">Reference proteome</keyword>
<dbReference type="EMBL" id="AOME01000108">
    <property type="protein sequence ID" value="EMA47754.1"/>
    <property type="molecule type" value="Genomic_DNA"/>
</dbReference>
<evidence type="ECO:0000256" key="1">
    <source>
        <dbReference type="SAM" id="MobiDB-lite"/>
    </source>
</evidence>
<feature type="compositionally biased region" description="Polar residues" evidence="1">
    <location>
        <begin position="97"/>
        <end position="114"/>
    </location>
</feature>
<dbReference type="STRING" id="1227456.C450_20586"/>
<dbReference type="InterPro" id="IPR005149">
    <property type="entry name" value="Tscrpt_reg_PadR_N"/>
</dbReference>
<dbReference type="SUPFAM" id="SSF46785">
    <property type="entry name" value="Winged helix' DNA-binding domain"/>
    <property type="match status" value="1"/>
</dbReference>
<evidence type="ECO:0000313" key="3">
    <source>
        <dbReference type="EMBL" id="EMA47754.1"/>
    </source>
</evidence>
<organism evidence="3 4">
    <name type="scientific">Halococcus salifodinae DSM 8989</name>
    <dbReference type="NCBI Taxonomy" id="1227456"/>
    <lineage>
        <taxon>Archaea</taxon>
        <taxon>Methanobacteriati</taxon>
        <taxon>Methanobacteriota</taxon>
        <taxon>Stenosarchaea group</taxon>
        <taxon>Halobacteria</taxon>
        <taxon>Halobacteriales</taxon>
        <taxon>Halococcaceae</taxon>
        <taxon>Halococcus</taxon>
    </lineage>
</organism>
<evidence type="ECO:0000313" key="4">
    <source>
        <dbReference type="Proteomes" id="UP000011625"/>
    </source>
</evidence>
<dbReference type="AlphaFoldDB" id="M0MSN0"/>
<feature type="domain" description="Transcription regulator PadR N-terminal" evidence="2">
    <location>
        <begin position="21"/>
        <end position="63"/>
    </location>
</feature>
<dbReference type="Proteomes" id="UP000011625">
    <property type="component" value="Unassembled WGS sequence"/>
</dbReference>
<reference evidence="3 4" key="1">
    <citation type="journal article" date="2014" name="PLoS Genet.">
        <title>Phylogenetically driven sequencing of extremely halophilic archaea reveals strategies for static and dynamic osmo-response.</title>
        <authorList>
            <person name="Becker E.A."/>
            <person name="Seitzer P.M."/>
            <person name="Tritt A."/>
            <person name="Larsen D."/>
            <person name="Krusor M."/>
            <person name="Yao A.I."/>
            <person name="Wu D."/>
            <person name="Madern D."/>
            <person name="Eisen J.A."/>
            <person name="Darling A.E."/>
            <person name="Facciotti M.T."/>
        </authorList>
    </citation>
    <scope>NUCLEOTIDE SEQUENCE [LARGE SCALE GENOMIC DNA]</scope>
    <source>
        <strain evidence="3 4">DSM 8989</strain>
    </source>
</reference>
<protein>
    <submittedName>
        <fullName evidence="3">Transcription regulator</fullName>
    </submittedName>
</protein>
<proteinExistence type="predicted"/>
<sequence>MMDDLTAFQRDILYVIGGLNDESSPYSLAIKEKLDRHYSGEINHGRLYPNLNELVDKESLDRRTNFCVISQRGCREIDGCWEWKDQTRLSRPEFTTGVGQQSRTPTETEMGSQRTDLDARNP</sequence>